<keyword evidence="3" id="KW-1185">Reference proteome</keyword>
<dbReference type="InterPro" id="IPR048427">
    <property type="entry name" value="YpoC"/>
</dbReference>
<dbReference type="EMBL" id="JAUSWB010000001">
    <property type="protein sequence ID" value="MDQ0427563.1"/>
    <property type="molecule type" value="Genomic_DNA"/>
</dbReference>
<evidence type="ECO:0000259" key="1">
    <source>
        <dbReference type="Pfam" id="PF21747"/>
    </source>
</evidence>
<accession>A0ABU0GQD5</accession>
<evidence type="ECO:0000313" key="3">
    <source>
        <dbReference type="Proteomes" id="UP001241988"/>
    </source>
</evidence>
<sequence>MKSSQKLTKEQLDPYFLEWDRIAKDLALLHSQRNKRSKEVIQAGIELYYQLLAHCREALQDSGFQPLNGSERLSFVESSPGTYAAYRQLDELFTELKKTIARKRIDLKRLNE</sequence>
<evidence type="ECO:0000313" key="2">
    <source>
        <dbReference type="EMBL" id="MDQ0427563.1"/>
    </source>
</evidence>
<gene>
    <name evidence="2" type="ORF">QOZ98_000388</name>
</gene>
<proteinExistence type="predicted"/>
<dbReference type="Pfam" id="PF21747">
    <property type="entry name" value="YpoC"/>
    <property type="match status" value="1"/>
</dbReference>
<comment type="caution">
    <text evidence="2">The sequence shown here is derived from an EMBL/GenBank/DDBJ whole genome shotgun (WGS) entry which is preliminary data.</text>
</comment>
<dbReference type="Proteomes" id="UP001241988">
    <property type="component" value="Unassembled WGS sequence"/>
</dbReference>
<name>A0ABU0GQD5_9BACL</name>
<reference evidence="2 3" key="1">
    <citation type="submission" date="2023-07" db="EMBL/GenBank/DDBJ databases">
        <title>Genomic Encyclopedia of Type Strains, Phase IV (KMG-IV): sequencing the most valuable type-strain genomes for metagenomic binning, comparative biology and taxonomic classification.</title>
        <authorList>
            <person name="Goeker M."/>
        </authorList>
    </citation>
    <scope>NUCLEOTIDE SEQUENCE [LARGE SCALE GENOMIC DNA]</scope>
    <source>
        <strain evidence="2 3">DSM 16419</strain>
    </source>
</reference>
<protein>
    <recommendedName>
        <fullName evidence="1">YpoC-like domain-containing protein</fullName>
    </recommendedName>
</protein>
<feature type="domain" description="YpoC-like" evidence="1">
    <location>
        <begin position="10"/>
        <end position="105"/>
    </location>
</feature>
<organism evidence="2 3">
    <name type="scientific">Planomicrobium stackebrandtii</name>
    <dbReference type="NCBI Taxonomy" id="253160"/>
    <lineage>
        <taxon>Bacteria</taxon>
        <taxon>Bacillati</taxon>
        <taxon>Bacillota</taxon>
        <taxon>Bacilli</taxon>
        <taxon>Bacillales</taxon>
        <taxon>Caryophanaceae</taxon>
        <taxon>Planomicrobium</taxon>
    </lineage>
</organism>
<dbReference type="RefSeq" id="WP_308785852.1">
    <property type="nucleotide sequence ID" value="NZ_JAUSWB010000001.1"/>
</dbReference>